<reference evidence="1 2" key="1">
    <citation type="journal article" date="2019" name="Environ. Microbiol.">
        <title>Species interactions and distinct microbial communities in high Arctic permafrost affected cryosols are associated with the CH4 and CO2 gas fluxes.</title>
        <authorList>
            <person name="Altshuler I."/>
            <person name="Hamel J."/>
            <person name="Turney S."/>
            <person name="Magnuson E."/>
            <person name="Levesque R."/>
            <person name="Greer C."/>
            <person name="Whyte L.G."/>
        </authorList>
    </citation>
    <scope>NUCLEOTIDE SEQUENCE [LARGE SCALE GENOMIC DNA]</scope>
    <source>
        <strain evidence="1 2">S06.C</strain>
    </source>
</reference>
<dbReference type="RefSeq" id="WP_140840088.1">
    <property type="nucleotide sequence ID" value="NZ_RCZI01000002.1"/>
</dbReference>
<accession>A0A502DYL1</accession>
<sequence length="80" mass="8490">MAPRDFIRKARVADDRRPDLPGEHWVVLGAGLLLLMAAGRGRSLIGRTVAGTLGSALVGRAATGRGGIERLVRVFAGTRR</sequence>
<dbReference type="Proteomes" id="UP000319212">
    <property type="component" value="Unassembled WGS sequence"/>
</dbReference>
<dbReference type="AlphaFoldDB" id="A0A502DYL1"/>
<evidence type="ECO:0000313" key="2">
    <source>
        <dbReference type="Proteomes" id="UP000319212"/>
    </source>
</evidence>
<dbReference type="EMBL" id="RCZI01000002">
    <property type="protein sequence ID" value="TPG29371.1"/>
    <property type="molecule type" value="Genomic_DNA"/>
</dbReference>
<organism evidence="1 2">
    <name type="scientific">Variovorax guangxiensis</name>
    <dbReference type="NCBI Taxonomy" id="1775474"/>
    <lineage>
        <taxon>Bacteria</taxon>
        <taxon>Pseudomonadati</taxon>
        <taxon>Pseudomonadota</taxon>
        <taxon>Betaproteobacteria</taxon>
        <taxon>Burkholderiales</taxon>
        <taxon>Comamonadaceae</taxon>
        <taxon>Variovorax</taxon>
    </lineage>
</organism>
<proteinExistence type="predicted"/>
<evidence type="ECO:0000313" key="1">
    <source>
        <dbReference type="EMBL" id="TPG29371.1"/>
    </source>
</evidence>
<dbReference type="OrthoDB" id="8856511at2"/>
<comment type="caution">
    <text evidence="1">The sequence shown here is derived from an EMBL/GenBank/DDBJ whole genome shotgun (WGS) entry which is preliminary data.</text>
</comment>
<protein>
    <submittedName>
        <fullName evidence="1">Uncharacterized protein</fullName>
    </submittedName>
</protein>
<gene>
    <name evidence="1" type="ORF">EAH82_06840</name>
</gene>
<name>A0A502DYL1_9BURK</name>